<feature type="region of interest" description="Disordered" evidence="1">
    <location>
        <begin position="230"/>
        <end position="262"/>
    </location>
</feature>
<keyword evidence="3" id="KW-1185">Reference proteome</keyword>
<evidence type="ECO:0000313" key="2">
    <source>
        <dbReference type="EMBL" id="OSX80855.1"/>
    </source>
</evidence>
<name>A0A1X6PJ65_PORUM</name>
<dbReference type="AlphaFoldDB" id="A0A1X6PJ65"/>
<reference evidence="2 3" key="1">
    <citation type="submission" date="2017-03" db="EMBL/GenBank/DDBJ databases">
        <title>WGS assembly of Porphyra umbilicalis.</title>
        <authorList>
            <person name="Brawley S.H."/>
            <person name="Blouin N.A."/>
            <person name="Ficko-Blean E."/>
            <person name="Wheeler G.L."/>
            <person name="Lohr M."/>
            <person name="Goodson H.V."/>
            <person name="Jenkins J.W."/>
            <person name="Blaby-Haas C.E."/>
            <person name="Helliwell K.E."/>
            <person name="Chan C."/>
            <person name="Marriage T."/>
            <person name="Bhattacharya D."/>
            <person name="Klein A.S."/>
            <person name="Badis Y."/>
            <person name="Brodie J."/>
            <person name="Cao Y."/>
            <person name="Collen J."/>
            <person name="Dittami S.M."/>
            <person name="Gachon C.M."/>
            <person name="Green B.R."/>
            <person name="Karpowicz S."/>
            <person name="Kim J.W."/>
            <person name="Kudahl U."/>
            <person name="Lin S."/>
            <person name="Michel G."/>
            <person name="Mittag M."/>
            <person name="Olson B.J."/>
            <person name="Pangilinan J."/>
            <person name="Peng Y."/>
            <person name="Qiu H."/>
            <person name="Shu S."/>
            <person name="Singer J.T."/>
            <person name="Smith A.G."/>
            <person name="Sprecher B.N."/>
            <person name="Wagner V."/>
            <person name="Wang W."/>
            <person name="Wang Z.-Y."/>
            <person name="Yan J."/>
            <person name="Yarish C."/>
            <person name="Zoeuner-Riek S."/>
            <person name="Zhuang Y."/>
            <person name="Zou Y."/>
            <person name="Lindquist E.A."/>
            <person name="Grimwood J."/>
            <person name="Barry K."/>
            <person name="Rokhsar D.S."/>
            <person name="Schmutz J."/>
            <person name="Stiller J.W."/>
            <person name="Grossman A.R."/>
            <person name="Prochnik S.E."/>
        </authorList>
    </citation>
    <scope>NUCLEOTIDE SEQUENCE [LARGE SCALE GENOMIC DNA]</scope>
    <source>
        <strain evidence="2">4086291</strain>
    </source>
</reference>
<protein>
    <submittedName>
        <fullName evidence="2">Uncharacterized protein</fullName>
    </submittedName>
</protein>
<evidence type="ECO:0000256" key="1">
    <source>
        <dbReference type="SAM" id="MobiDB-lite"/>
    </source>
</evidence>
<feature type="compositionally biased region" description="Basic residues" evidence="1">
    <location>
        <begin position="230"/>
        <end position="242"/>
    </location>
</feature>
<feature type="region of interest" description="Disordered" evidence="1">
    <location>
        <begin position="111"/>
        <end position="218"/>
    </location>
</feature>
<gene>
    <name evidence="2" type="ORF">BU14_0031s0027</name>
</gene>
<accession>A0A1X6PJ65</accession>
<feature type="compositionally biased region" description="Basic and acidic residues" evidence="1">
    <location>
        <begin position="183"/>
        <end position="203"/>
    </location>
</feature>
<sequence length="331" mass="34974">MCVDAKRRAAGKGFSDLRWVHSHARRRAPCGHPTSGGSDSARLSPAAAALGCDRQCCWRGGVVIPAAATARTTAAAAVAAAAVGAAASAAAAAAAQATAGATATAKAAAVATRPGGAPPPAAGNHRRGLPASRWVAARCPTRPRRPRAREPPPPPAARPPAVPQSRHPQDVSLRRFQPHVPRHAVEVWSERGRDPRRSRADPHRLHRRAGRVDEPRRRQCGRHPLRLRARAHAHPRRRRWVPPKRPPVGGGGGPRARPPLRVRRRGDNDAAAATCDAVKLHHLPRQSGKVTTPNADAATLTAVARSGSVVPSATAVAAWHLYAGRVPRLLR</sequence>
<dbReference type="Proteomes" id="UP000218209">
    <property type="component" value="Unassembled WGS sequence"/>
</dbReference>
<evidence type="ECO:0000313" key="3">
    <source>
        <dbReference type="Proteomes" id="UP000218209"/>
    </source>
</evidence>
<organism evidence="2 3">
    <name type="scientific">Porphyra umbilicalis</name>
    <name type="common">Purple laver</name>
    <name type="synonym">Red alga</name>
    <dbReference type="NCBI Taxonomy" id="2786"/>
    <lineage>
        <taxon>Eukaryota</taxon>
        <taxon>Rhodophyta</taxon>
        <taxon>Bangiophyceae</taxon>
        <taxon>Bangiales</taxon>
        <taxon>Bangiaceae</taxon>
        <taxon>Porphyra</taxon>
    </lineage>
</organism>
<proteinExistence type="predicted"/>
<dbReference type="EMBL" id="KV918767">
    <property type="protein sequence ID" value="OSX80855.1"/>
    <property type="molecule type" value="Genomic_DNA"/>
</dbReference>
<feature type="compositionally biased region" description="Pro residues" evidence="1">
    <location>
        <begin position="151"/>
        <end position="162"/>
    </location>
</feature>